<dbReference type="Proteomes" id="UP001165283">
    <property type="component" value="Unassembled WGS sequence"/>
</dbReference>
<evidence type="ECO:0000256" key="5">
    <source>
        <dbReference type="ARBA" id="ARBA00023186"/>
    </source>
</evidence>
<evidence type="ECO:0000313" key="9">
    <source>
        <dbReference type="Proteomes" id="UP001165283"/>
    </source>
</evidence>
<dbReference type="Gene3D" id="3.30.420.40">
    <property type="match status" value="2"/>
</dbReference>
<proteinExistence type="inferred from homology"/>
<feature type="compositionally biased region" description="Pro residues" evidence="7">
    <location>
        <begin position="583"/>
        <end position="602"/>
    </location>
</feature>
<dbReference type="Pfam" id="PF00012">
    <property type="entry name" value="HSP70"/>
    <property type="match status" value="2"/>
</dbReference>
<accession>A0ABT1ABG8</accession>
<protein>
    <submittedName>
        <fullName evidence="8">Hsp70 family protein</fullName>
    </submittedName>
</protein>
<evidence type="ECO:0000256" key="2">
    <source>
        <dbReference type="ARBA" id="ARBA00022741"/>
    </source>
</evidence>
<comment type="caution">
    <text evidence="8">The sequence shown here is derived from an EMBL/GenBank/DDBJ whole genome shotgun (WGS) entry which is preliminary data.</text>
</comment>
<organism evidence="8 9">
    <name type="scientific">Pseudonocardia humida</name>
    <dbReference type="NCBI Taxonomy" id="2800819"/>
    <lineage>
        <taxon>Bacteria</taxon>
        <taxon>Bacillati</taxon>
        <taxon>Actinomycetota</taxon>
        <taxon>Actinomycetes</taxon>
        <taxon>Pseudonocardiales</taxon>
        <taxon>Pseudonocardiaceae</taxon>
        <taxon>Pseudonocardia</taxon>
    </lineage>
</organism>
<evidence type="ECO:0000256" key="7">
    <source>
        <dbReference type="SAM" id="MobiDB-lite"/>
    </source>
</evidence>
<evidence type="ECO:0000256" key="3">
    <source>
        <dbReference type="ARBA" id="ARBA00022840"/>
    </source>
</evidence>
<keyword evidence="3 6" id="KW-0067">ATP-binding</keyword>
<keyword evidence="2 6" id="KW-0547">Nucleotide-binding</keyword>
<name>A0ABT1ABG8_9PSEU</name>
<feature type="region of interest" description="Disordered" evidence="7">
    <location>
        <begin position="521"/>
        <end position="637"/>
    </location>
</feature>
<dbReference type="PROSITE" id="PS01036">
    <property type="entry name" value="HSP70_3"/>
    <property type="match status" value="1"/>
</dbReference>
<evidence type="ECO:0000256" key="1">
    <source>
        <dbReference type="ARBA" id="ARBA00007381"/>
    </source>
</evidence>
<dbReference type="PRINTS" id="PR00301">
    <property type="entry name" value="HEATSHOCK70"/>
</dbReference>
<dbReference type="InterPro" id="IPR018181">
    <property type="entry name" value="Heat_shock_70_CS"/>
</dbReference>
<feature type="region of interest" description="Disordered" evidence="7">
    <location>
        <begin position="409"/>
        <end position="473"/>
    </location>
</feature>
<evidence type="ECO:0000313" key="8">
    <source>
        <dbReference type="EMBL" id="MCO1660275.1"/>
    </source>
</evidence>
<dbReference type="PANTHER" id="PTHR19375">
    <property type="entry name" value="HEAT SHOCK PROTEIN 70KDA"/>
    <property type="match status" value="1"/>
</dbReference>
<evidence type="ECO:0000256" key="4">
    <source>
        <dbReference type="ARBA" id="ARBA00023016"/>
    </source>
</evidence>
<sequence>MSYLLGIDVGTTRTAAAICRSGARPGESEIVNLGDRSSAVPSVLYIGDDGQLVVGDAAERRALSEPDHVAREFKRRIGDPTPLVVGGRPWAPEELSARLVRWVVERVAQREGGPAARVAVTHPASWGAHKKDRLGSALAAQGLPVSFLAEPQAAALHYATTERLEPGSTIAVYDLGGGTFDAALVHKDAAGFSLLGRPEGLERLGGIDFDEVIFEHVRQALPEAFDNLDDTDLSVMSAIAAIRRECVEAKEALSSDTEVSVPVTGHGAVRLHRSEFESLIRLRIEDSVDALRRAIHSAGLTPPQLTAVLLVGGSSRIPLVAQLVSEQLGRPVAVDTDPKNAIALGAALSLTPAGASGTAGSMARVPTPRPAPGYGGRGGSMTSATEGVTDVVPTGIVRAAAASARFDNRYDGPGYGTQARGGYGPQASMGATAHVGPPSQRAAGTGSMGARAAAPPVRPAPYPDRPTMSPDDVDYADADHDYADERRHKPATLVSVGGAAAAVAVIATVFLWPGPDPIATDAGRFSPAAPPAASTTVEEAEPTEEPVAEETTEEKPKPKPPPLTISRTPDPVPTTPPVLETTTPPPVATTTPPPPAPTTTPPPDDDEEPPPPDDDEEPPNEEEPPPPPAGPALAPAV</sequence>
<feature type="compositionally biased region" description="Acidic residues" evidence="7">
    <location>
        <begin position="538"/>
        <end position="552"/>
    </location>
</feature>
<evidence type="ECO:0000256" key="6">
    <source>
        <dbReference type="RuleBase" id="RU003322"/>
    </source>
</evidence>
<dbReference type="SUPFAM" id="SSF53067">
    <property type="entry name" value="Actin-like ATPase domain"/>
    <property type="match status" value="2"/>
</dbReference>
<dbReference type="InterPro" id="IPR013126">
    <property type="entry name" value="Hsp_70_fam"/>
</dbReference>
<feature type="compositionally biased region" description="Acidic residues" evidence="7">
    <location>
        <begin position="603"/>
        <end position="624"/>
    </location>
</feature>
<feature type="compositionally biased region" description="Gly residues" evidence="7">
    <location>
        <begin position="413"/>
        <end position="424"/>
    </location>
</feature>
<gene>
    <name evidence="8" type="ORF">KDL28_34975</name>
</gene>
<keyword evidence="4" id="KW-0346">Stress response</keyword>
<keyword evidence="9" id="KW-1185">Reference proteome</keyword>
<dbReference type="Gene3D" id="3.90.640.10">
    <property type="entry name" value="Actin, Chain A, domain 4"/>
    <property type="match status" value="1"/>
</dbReference>
<dbReference type="RefSeq" id="WP_252445698.1">
    <property type="nucleotide sequence ID" value="NZ_JAGSOV010000079.1"/>
</dbReference>
<reference evidence="8" key="1">
    <citation type="submission" date="2021-04" db="EMBL/GenBank/DDBJ databases">
        <title>Pseudonocardia sp. nov., isolated from sandy soil of mangrove forest.</title>
        <authorList>
            <person name="Zan Z."/>
            <person name="Huang R."/>
            <person name="Liu W."/>
        </authorList>
    </citation>
    <scope>NUCLEOTIDE SEQUENCE</scope>
    <source>
        <strain evidence="8">S2-4</strain>
    </source>
</reference>
<dbReference type="InterPro" id="IPR043129">
    <property type="entry name" value="ATPase_NBD"/>
</dbReference>
<comment type="similarity">
    <text evidence="1 6">Belongs to the heat shock protein 70 family.</text>
</comment>
<keyword evidence="5" id="KW-0143">Chaperone</keyword>
<dbReference type="EMBL" id="JAGSOV010000079">
    <property type="protein sequence ID" value="MCO1660275.1"/>
    <property type="molecule type" value="Genomic_DNA"/>
</dbReference>